<evidence type="ECO:0000313" key="6">
    <source>
        <dbReference type="Proteomes" id="UP000275267"/>
    </source>
</evidence>
<feature type="domain" description="Fe2OG dioxygenase" evidence="4">
    <location>
        <begin position="71"/>
        <end position="213"/>
    </location>
</feature>
<proteinExistence type="inferred from homology"/>
<dbReference type="InterPro" id="IPR050295">
    <property type="entry name" value="Plant_2OG-oxidoreductases"/>
</dbReference>
<dbReference type="AlphaFoldDB" id="A0A3L6RB94"/>
<name>A0A3L6RB94_PANMI</name>
<comment type="caution">
    <text evidence="5">The sequence shown here is derived from an EMBL/GenBank/DDBJ whole genome shotgun (WGS) entry which is preliminary data.</text>
</comment>
<dbReference type="STRING" id="4540.A0A3L6RB94"/>
<comment type="similarity">
    <text evidence="3">Belongs to the iron/ascorbate-dependent oxidoreductase family.</text>
</comment>
<keyword evidence="1 3" id="KW-0479">Metal-binding</keyword>
<evidence type="ECO:0000259" key="4">
    <source>
        <dbReference type="PROSITE" id="PS51471"/>
    </source>
</evidence>
<dbReference type="InterPro" id="IPR005123">
    <property type="entry name" value="Oxoglu/Fe-dep_dioxygenase_dom"/>
</dbReference>
<dbReference type="GO" id="GO:0046872">
    <property type="term" value="F:metal ion binding"/>
    <property type="evidence" value="ECO:0007669"/>
    <property type="project" value="UniProtKB-KW"/>
</dbReference>
<reference evidence="6" key="1">
    <citation type="journal article" date="2019" name="Nat. Commun.">
        <title>The genome of broomcorn millet.</title>
        <authorList>
            <person name="Zou C."/>
            <person name="Miki D."/>
            <person name="Li D."/>
            <person name="Tang Q."/>
            <person name="Xiao L."/>
            <person name="Rajput S."/>
            <person name="Deng P."/>
            <person name="Jia W."/>
            <person name="Huang R."/>
            <person name="Zhang M."/>
            <person name="Sun Y."/>
            <person name="Hu J."/>
            <person name="Fu X."/>
            <person name="Schnable P.S."/>
            <person name="Li F."/>
            <person name="Zhang H."/>
            <person name="Feng B."/>
            <person name="Zhu X."/>
            <person name="Liu R."/>
            <person name="Schnable J.C."/>
            <person name="Zhu J.-K."/>
            <person name="Zhang H."/>
        </authorList>
    </citation>
    <scope>NUCLEOTIDE SEQUENCE [LARGE SCALE GENOMIC DNA]</scope>
</reference>
<dbReference type="Gene3D" id="2.60.120.330">
    <property type="entry name" value="B-lactam Antibiotic, Isopenicillin N Synthase, Chain"/>
    <property type="match status" value="1"/>
</dbReference>
<accession>A0A3L6RB94</accession>
<evidence type="ECO:0000256" key="1">
    <source>
        <dbReference type="ARBA" id="ARBA00022723"/>
    </source>
</evidence>
<dbReference type="PANTHER" id="PTHR47991">
    <property type="entry name" value="OXOGLUTARATE/IRON-DEPENDENT DIOXYGENASE"/>
    <property type="match status" value="1"/>
</dbReference>
<keyword evidence="3" id="KW-0560">Oxidoreductase</keyword>
<dbReference type="PROSITE" id="PS51471">
    <property type="entry name" value="FE2OG_OXY"/>
    <property type="match status" value="1"/>
</dbReference>
<dbReference type="SUPFAM" id="SSF51197">
    <property type="entry name" value="Clavaminate synthase-like"/>
    <property type="match status" value="1"/>
</dbReference>
<evidence type="ECO:0000256" key="3">
    <source>
        <dbReference type="RuleBase" id="RU003682"/>
    </source>
</evidence>
<dbReference type="GO" id="GO:0016491">
    <property type="term" value="F:oxidoreductase activity"/>
    <property type="evidence" value="ECO:0007669"/>
    <property type="project" value="UniProtKB-KW"/>
</dbReference>
<dbReference type="Proteomes" id="UP000275267">
    <property type="component" value="Unassembled WGS sequence"/>
</dbReference>
<dbReference type="OrthoDB" id="406156at2759"/>
<protein>
    <recommendedName>
        <fullName evidence="4">Fe2OG dioxygenase domain-containing protein</fullName>
    </recommendedName>
</protein>
<evidence type="ECO:0000313" key="5">
    <source>
        <dbReference type="EMBL" id="RLM99922.1"/>
    </source>
</evidence>
<keyword evidence="6" id="KW-1185">Reference proteome</keyword>
<organism evidence="5 6">
    <name type="scientific">Panicum miliaceum</name>
    <name type="common">Proso millet</name>
    <name type="synonym">Broomcorn millet</name>
    <dbReference type="NCBI Taxonomy" id="4540"/>
    <lineage>
        <taxon>Eukaryota</taxon>
        <taxon>Viridiplantae</taxon>
        <taxon>Streptophyta</taxon>
        <taxon>Embryophyta</taxon>
        <taxon>Tracheophyta</taxon>
        <taxon>Spermatophyta</taxon>
        <taxon>Magnoliopsida</taxon>
        <taxon>Liliopsida</taxon>
        <taxon>Poales</taxon>
        <taxon>Poaceae</taxon>
        <taxon>PACMAD clade</taxon>
        <taxon>Panicoideae</taxon>
        <taxon>Panicodae</taxon>
        <taxon>Paniceae</taxon>
        <taxon>Panicinae</taxon>
        <taxon>Panicum</taxon>
        <taxon>Panicum sect. Panicum</taxon>
    </lineage>
</organism>
<sequence length="217" mass="24470">MGHDYGRRLEMVIVKVKGVSPNITREILTTNWEVVEDFMIKTRGLAKELLRLLCEGMGLRPDYFEGDICGDHVTVDINHYLPCPDASTTLGLPPHCDRDVITILLPGPVPGLEVAYKGDWIKVEPLPHAFIVNFGQQLEVVTNGMLRSIEHCCNDQLSIVTDIGDCLIGPTEEFLSEDNPPCYRTLTFHDFKRMYNVVKLGESLNLTTNLKNIQKEM</sequence>
<dbReference type="Pfam" id="PF03171">
    <property type="entry name" value="2OG-FeII_Oxy"/>
    <property type="match status" value="1"/>
</dbReference>
<gene>
    <name evidence="5" type="ORF">C2845_PM06G29740</name>
</gene>
<keyword evidence="2 3" id="KW-0408">Iron</keyword>
<dbReference type="InterPro" id="IPR044861">
    <property type="entry name" value="IPNS-like_FE2OG_OXY"/>
</dbReference>
<evidence type="ECO:0000256" key="2">
    <source>
        <dbReference type="ARBA" id="ARBA00023004"/>
    </source>
</evidence>
<dbReference type="InterPro" id="IPR027443">
    <property type="entry name" value="IPNS-like_sf"/>
</dbReference>
<dbReference type="EMBL" id="PQIB02000009">
    <property type="protein sequence ID" value="RLM99922.1"/>
    <property type="molecule type" value="Genomic_DNA"/>
</dbReference>